<keyword evidence="1 2" id="KW-0732">Signal</keyword>
<dbReference type="Pfam" id="PF03548">
    <property type="entry name" value="LolA"/>
    <property type="match status" value="1"/>
</dbReference>
<evidence type="ECO:0000256" key="2">
    <source>
        <dbReference type="SAM" id="SignalP"/>
    </source>
</evidence>
<protein>
    <submittedName>
        <fullName evidence="3">Outer membrane lipoprotein-sorting protein</fullName>
    </submittedName>
</protein>
<feature type="signal peptide" evidence="2">
    <location>
        <begin position="1"/>
        <end position="22"/>
    </location>
</feature>
<organism evidence="3 4">
    <name type="scientific">Rhodobacter aestuarii</name>
    <dbReference type="NCBI Taxonomy" id="453582"/>
    <lineage>
        <taxon>Bacteria</taxon>
        <taxon>Pseudomonadati</taxon>
        <taxon>Pseudomonadota</taxon>
        <taxon>Alphaproteobacteria</taxon>
        <taxon>Rhodobacterales</taxon>
        <taxon>Rhodobacter group</taxon>
        <taxon>Rhodobacter</taxon>
    </lineage>
</organism>
<evidence type="ECO:0000313" key="3">
    <source>
        <dbReference type="EMBL" id="SIS58431.1"/>
    </source>
</evidence>
<feature type="chain" id="PRO_5012071559" evidence="2">
    <location>
        <begin position="23"/>
        <end position="199"/>
    </location>
</feature>
<keyword evidence="4" id="KW-1185">Reference proteome</keyword>
<dbReference type="Proteomes" id="UP000186221">
    <property type="component" value="Unassembled WGS sequence"/>
</dbReference>
<dbReference type="InterPro" id="IPR029046">
    <property type="entry name" value="LolA/LolB/LppX"/>
</dbReference>
<dbReference type="EMBL" id="FTOG01000002">
    <property type="protein sequence ID" value="SIS58431.1"/>
    <property type="molecule type" value="Genomic_DNA"/>
</dbReference>
<dbReference type="AlphaFoldDB" id="A0A1N7KA20"/>
<dbReference type="STRING" id="453582.SAMN05421580_102314"/>
<gene>
    <name evidence="3" type="ORF">SAMN05421580_102314</name>
</gene>
<reference evidence="4" key="1">
    <citation type="submission" date="2017-01" db="EMBL/GenBank/DDBJ databases">
        <authorList>
            <person name="Varghese N."/>
            <person name="Submissions S."/>
        </authorList>
    </citation>
    <scope>NUCLEOTIDE SEQUENCE [LARGE SCALE GENOMIC DNA]</scope>
    <source>
        <strain evidence="4">DSM 19945</strain>
    </source>
</reference>
<sequence length="199" mass="21788">MNLLRLALAPVFVLALAAPALAEKLPLSVISGYLNGIKTAETAFTQINADGTRAKGMLYIQRPGRMRFEYAENDLLVLASGGQVAIFDPKSNQVAEQYPLKRTPLNLILAAKVNLGQARMVIGHTEEDGDTVVVAQDPEHPEYGTIRMVFSANPVALKRWTITDQSGQRTAVLLDGLQEGVKIGPSKFSIVFETERRKR</sequence>
<dbReference type="CDD" id="cd16325">
    <property type="entry name" value="LolA"/>
    <property type="match status" value="1"/>
</dbReference>
<accession>A0A1N7KA20</accession>
<dbReference type="PANTHER" id="PTHR35869:SF1">
    <property type="entry name" value="OUTER-MEMBRANE LIPOPROTEIN CARRIER PROTEIN"/>
    <property type="match status" value="1"/>
</dbReference>
<dbReference type="RefSeq" id="WP_076483885.1">
    <property type="nucleotide sequence ID" value="NZ_FTOG01000002.1"/>
</dbReference>
<dbReference type="Gene3D" id="2.50.20.10">
    <property type="entry name" value="Lipoprotein localisation LolA/LolB/LppX"/>
    <property type="match status" value="1"/>
</dbReference>
<keyword evidence="3" id="KW-0449">Lipoprotein</keyword>
<dbReference type="SUPFAM" id="SSF89392">
    <property type="entry name" value="Prokaryotic lipoproteins and lipoprotein localization factors"/>
    <property type="match status" value="1"/>
</dbReference>
<name>A0A1N7KA20_9RHOB</name>
<evidence type="ECO:0000313" key="4">
    <source>
        <dbReference type="Proteomes" id="UP000186221"/>
    </source>
</evidence>
<dbReference type="OrthoDB" id="9800501at2"/>
<dbReference type="InterPro" id="IPR004564">
    <property type="entry name" value="OM_lipoprot_carrier_LolA-like"/>
</dbReference>
<evidence type="ECO:0000256" key="1">
    <source>
        <dbReference type="ARBA" id="ARBA00022729"/>
    </source>
</evidence>
<proteinExistence type="predicted"/>
<dbReference type="PANTHER" id="PTHR35869">
    <property type="entry name" value="OUTER-MEMBRANE LIPOPROTEIN CARRIER PROTEIN"/>
    <property type="match status" value="1"/>
</dbReference>